<evidence type="ECO:0000256" key="3">
    <source>
        <dbReference type="ARBA" id="ARBA00022837"/>
    </source>
</evidence>
<dbReference type="EMBL" id="JBEUOH010000023">
    <property type="protein sequence ID" value="KAL0861676.1"/>
    <property type="molecule type" value="Genomic_DNA"/>
</dbReference>
<name>A0ABR3HAD4_LOXSC</name>
<evidence type="ECO:0000256" key="2">
    <source>
        <dbReference type="ARBA" id="ARBA00022490"/>
    </source>
</evidence>
<evidence type="ECO:0008006" key="7">
    <source>
        <dbReference type="Google" id="ProtNLM"/>
    </source>
</evidence>
<sequence>MSEVAKMNKNEDKVNNNATSETKPLDETEIKLNNELKARLRKYIKKLDDTGTSITKEESEKIEIETFKQLYKPKLEADEESYKKIPKFYYKLPRPDDTLAQKLREETRAQFLQKKSKELLDNSELKHLWSLLEKSNGSYSMSNNDELMIDYFQFKKIRDEAGPKYRPYFTAEVFGRLQSAEGSMGRVRAVSLFNYVMRRVWLQQTRIGLSLYDVTGQGYLTEHDLESYIAELVPSLAALDGLDSSFSSFYVCTAARKFLFFLDPLRVGRVRIQDVLSCSFLDDLLELREEDLPMELQEQNWFSAASALRVYGQYLNLDRDHNGMLSINELAGYGSGTLTRAFLQRVFQQCLTYDGEMDYKTYLDLVLALENRKQPAALAYLFRVLDINSQGYLDAFTLNYFFKAIQEQMIAHGAEPVNFDDVKDEIFDMIRPQHPSRITLQDLVRSGHGHTAVSILLELHGFWAYENREALAAAGDHQA</sequence>
<evidence type="ECO:0000256" key="4">
    <source>
        <dbReference type="SAM" id="MobiDB-lite"/>
    </source>
</evidence>
<comment type="subcellular location">
    <subcellularLocation>
        <location evidence="1">Cytoplasm</location>
    </subcellularLocation>
</comment>
<evidence type="ECO:0000313" key="6">
    <source>
        <dbReference type="Proteomes" id="UP001549920"/>
    </source>
</evidence>
<protein>
    <recommendedName>
        <fullName evidence="7">Serine/threonine-protein phosphatase 2A regulatory subunit B'' subunit gamma</fullName>
    </recommendedName>
</protein>
<dbReference type="CDD" id="cd21505">
    <property type="entry name" value="PPP2R3C"/>
    <property type="match status" value="1"/>
</dbReference>
<organism evidence="5 6">
    <name type="scientific">Loxostege sticticalis</name>
    <name type="common">Beet webworm moth</name>
    <dbReference type="NCBI Taxonomy" id="481309"/>
    <lineage>
        <taxon>Eukaryota</taxon>
        <taxon>Metazoa</taxon>
        <taxon>Ecdysozoa</taxon>
        <taxon>Arthropoda</taxon>
        <taxon>Hexapoda</taxon>
        <taxon>Insecta</taxon>
        <taxon>Pterygota</taxon>
        <taxon>Neoptera</taxon>
        <taxon>Endopterygota</taxon>
        <taxon>Lepidoptera</taxon>
        <taxon>Glossata</taxon>
        <taxon>Ditrysia</taxon>
        <taxon>Pyraloidea</taxon>
        <taxon>Crambidae</taxon>
        <taxon>Pyraustinae</taxon>
        <taxon>Loxostege</taxon>
    </lineage>
</organism>
<keyword evidence="6" id="KW-1185">Reference proteome</keyword>
<dbReference type="InterPro" id="IPR039865">
    <property type="entry name" value="PPP2R3C"/>
</dbReference>
<dbReference type="SUPFAM" id="SSF47473">
    <property type="entry name" value="EF-hand"/>
    <property type="match status" value="1"/>
</dbReference>
<evidence type="ECO:0000256" key="1">
    <source>
        <dbReference type="ARBA" id="ARBA00004496"/>
    </source>
</evidence>
<dbReference type="PANTHER" id="PTHR12085:SF3">
    <property type="entry name" value="SERINE_THREONINE-PROTEIN PHOSPHATASE 2A REGULATORY SUBUNIT B'' SUBUNIT GAMMA"/>
    <property type="match status" value="1"/>
</dbReference>
<dbReference type="PROSITE" id="PS00018">
    <property type="entry name" value="EF_HAND_1"/>
    <property type="match status" value="1"/>
</dbReference>
<feature type="compositionally biased region" description="Basic and acidic residues" evidence="4">
    <location>
        <begin position="1"/>
        <end position="14"/>
    </location>
</feature>
<dbReference type="Proteomes" id="UP001549920">
    <property type="component" value="Unassembled WGS sequence"/>
</dbReference>
<gene>
    <name evidence="5" type="ORF">ABMA27_009162</name>
</gene>
<keyword evidence="3" id="KW-0106">Calcium</keyword>
<feature type="region of interest" description="Disordered" evidence="4">
    <location>
        <begin position="1"/>
        <end position="26"/>
    </location>
</feature>
<proteinExistence type="predicted"/>
<dbReference type="InterPro" id="IPR011992">
    <property type="entry name" value="EF-hand-dom_pair"/>
</dbReference>
<accession>A0ABR3HAD4</accession>
<reference evidence="5 6" key="1">
    <citation type="submission" date="2024-06" db="EMBL/GenBank/DDBJ databases">
        <title>A chromosome-level genome assembly of beet webworm, Loxostege sticticalis.</title>
        <authorList>
            <person name="Zhang Y."/>
        </authorList>
    </citation>
    <scope>NUCLEOTIDE SEQUENCE [LARGE SCALE GENOMIC DNA]</scope>
    <source>
        <strain evidence="5">AQ026</strain>
        <tissue evidence="5">Whole body</tissue>
    </source>
</reference>
<keyword evidence="2" id="KW-0963">Cytoplasm</keyword>
<evidence type="ECO:0000313" key="5">
    <source>
        <dbReference type="EMBL" id="KAL0861676.1"/>
    </source>
</evidence>
<dbReference type="Gene3D" id="1.10.238.10">
    <property type="entry name" value="EF-hand"/>
    <property type="match status" value="1"/>
</dbReference>
<dbReference type="PANTHER" id="PTHR12085">
    <property type="entry name" value="SERINE/THREONINE-PROTEIN PHOSPHATASE 2A REGULATORY SUBUNIT B'' SUBUNIT GAMMA"/>
    <property type="match status" value="1"/>
</dbReference>
<dbReference type="InterPro" id="IPR018247">
    <property type="entry name" value="EF_Hand_1_Ca_BS"/>
</dbReference>
<comment type="caution">
    <text evidence="5">The sequence shown here is derived from an EMBL/GenBank/DDBJ whole genome shotgun (WGS) entry which is preliminary data.</text>
</comment>